<keyword evidence="2" id="KW-1185">Reference proteome</keyword>
<evidence type="ECO:0000313" key="2">
    <source>
        <dbReference type="Proteomes" id="UP000836387"/>
    </source>
</evidence>
<proteinExistence type="predicted"/>
<accession>A0ACA9TY92</accession>
<protein>
    <submittedName>
        <fullName evidence="1">Uncharacterized protein</fullName>
    </submittedName>
</protein>
<reference evidence="1" key="1">
    <citation type="submission" date="2020-04" db="EMBL/GenBank/DDBJ databases">
        <authorList>
            <person name="Broberg M."/>
        </authorList>
    </citation>
    <scope>NUCLEOTIDE SEQUENCE</scope>
</reference>
<comment type="caution">
    <text evidence="1">The sequence shown here is derived from an EMBL/GenBank/DDBJ whole genome shotgun (WGS) entry which is preliminary data.</text>
</comment>
<gene>
    <name evidence="1" type="ORF">CRV2_00004640</name>
</gene>
<dbReference type="Proteomes" id="UP000836387">
    <property type="component" value="Unassembled WGS sequence"/>
</dbReference>
<name>A0ACA9TY92_BIOOC</name>
<reference evidence="1" key="2">
    <citation type="submission" date="2021-10" db="EMBL/GenBank/DDBJ databases">
        <authorList>
            <person name="Piombo E."/>
        </authorList>
    </citation>
    <scope>NUCLEOTIDE SEQUENCE</scope>
</reference>
<organism evidence="1 2">
    <name type="scientific">Clonostachys rosea f. rosea IK726</name>
    <dbReference type="NCBI Taxonomy" id="1349383"/>
    <lineage>
        <taxon>Eukaryota</taxon>
        <taxon>Fungi</taxon>
        <taxon>Dikarya</taxon>
        <taxon>Ascomycota</taxon>
        <taxon>Pezizomycotina</taxon>
        <taxon>Sordariomycetes</taxon>
        <taxon>Hypocreomycetidae</taxon>
        <taxon>Hypocreales</taxon>
        <taxon>Bionectriaceae</taxon>
        <taxon>Clonostachys</taxon>
    </lineage>
</organism>
<sequence>MSKVDASAAMLTYPANGKMMSPLVLWSHIQGRWPWSKRFRQIGSVSDLSSTFAPSRSWSAISSRTVHPLSGFRFLEVSATSSPPTSISWVKGMFYYRVGLMGMSVHQVSKPTYKASAYLLVPKNSDMQSGEDGQVYFHSVGYITSVLDAG</sequence>
<dbReference type="EMBL" id="CADEHS020000010">
    <property type="protein sequence ID" value="CAG9945764.1"/>
    <property type="molecule type" value="Genomic_DNA"/>
</dbReference>
<evidence type="ECO:0000313" key="1">
    <source>
        <dbReference type="EMBL" id="CAG9945764.1"/>
    </source>
</evidence>